<evidence type="ECO:0008006" key="3">
    <source>
        <dbReference type="Google" id="ProtNLM"/>
    </source>
</evidence>
<name>A0ABW2ZLD3_9SPHI</name>
<accession>A0ABW2ZLD3</accession>
<keyword evidence="2" id="KW-1185">Reference proteome</keyword>
<protein>
    <recommendedName>
        <fullName evidence="3">RiboL-PSP-HEPN domain-containing protein</fullName>
    </recommendedName>
</protein>
<gene>
    <name evidence="1" type="ORF">ACFQZI_18230</name>
</gene>
<evidence type="ECO:0000313" key="2">
    <source>
        <dbReference type="Proteomes" id="UP001597073"/>
    </source>
</evidence>
<reference evidence="2" key="1">
    <citation type="journal article" date="2019" name="Int. J. Syst. Evol. Microbiol.">
        <title>The Global Catalogue of Microorganisms (GCM) 10K type strain sequencing project: providing services to taxonomists for standard genome sequencing and annotation.</title>
        <authorList>
            <consortium name="The Broad Institute Genomics Platform"/>
            <consortium name="The Broad Institute Genome Sequencing Center for Infectious Disease"/>
            <person name="Wu L."/>
            <person name="Ma J."/>
        </authorList>
    </citation>
    <scope>NUCLEOTIDE SEQUENCE [LARGE SCALE GENOMIC DNA]</scope>
    <source>
        <strain evidence="2">CCUG 60742</strain>
    </source>
</reference>
<dbReference type="Proteomes" id="UP001597073">
    <property type="component" value="Unassembled WGS sequence"/>
</dbReference>
<dbReference type="RefSeq" id="WP_377145063.1">
    <property type="nucleotide sequence ID" value="NZ_JBHTIA010000013.1"/>
</dbReference>
<organism evidence="1 2">
    <name type="scientific">Mucilaginibacter lutimaris</name>
    <dbReference type="NCBI Taxonomy" id="931629"/>
    <lineage>
        <taxon>Bacteria</taxon>
        <taxon>Pseudomonadati</taxon>
        <taxon>Bacteroidota</taxon>
        <taxon>Sphingobacteriia</taxon>
        <taxon>Sphingobacteriales</taxon>
        <taxon>Sphingobacteriaceae</taxon>
        <taxon>Mucilaginibacter</taxon>
    </lineage>
</organism>
<evidence type="ECO:0000313" key="1">
    <source>
        <dbReference type="EMBL" id="MFD0766805.1"/>
    </source>
</evidence>
<sequence>MENEALKKLEEALAELSELEKKGLDTSSLKIFIKNYKQFIKINSQTKLFSEDLTFDKKLEIIQSFLEDKKAFPTIIEVIDFANSRLQLDFKDQKESRKTTISRIISRIKSKPDLKEQLKSAVLSIRNEMIHSSRTSKSKQQIISAETFSKWADIIKNI</sequence>
<proteinExistence type="predicted"/>
<comment type="caution">
    <text evidence="1">The sequence shown here is derived from an EMBL/GenBank/DDBJ whole genome shotgun (WGS) entry which is preliminary data.</text>
</comment>
<dbReference type="EMBL" id="JBHTIA010000013">
    <property type="protein sequence ID" value="MFD0766805.1"/>
    <property type="molecule type" value="Genomic_DNA"/>
</dbReference>